<dbReference type="RefSeq" id="WP_127738092.1">
    <property type="nucleotide sequence ID" value="NZ_CAJCKN010000064.1"/>
</dbReference>
<dbReference type="AlphaFoldDB" id="A0A437KBX5"/>
<dbReference type="GeneID" id="87619034"/>
<name>A0A437KBX5_9BACI</name>
<dbReference type="Pfam" id="PF00480">
    <property type="entry name" value="ROK"/>
    <property type="match status" value="1"/>
</dbReference>
<sequence length="308" mass="33670">MKNYMVFDVGGSMIKFAVMTENGDFIEKGELPVSETEFTIFQESIVQTVLENKIKHQVAGIAFSCPGGVESETGIIGGSSALPFIHGPNFKEIFGTATNLPVELENDANCAALGEVWKGAAKTNENVLFTIIGTGIGGAVIKDRRIHKGANLHGGEIGYMVMQVVEEDGKPAFQTWSQLAATGALVKKVAKRKGIDPKELNGKKIFQAAEEGDTICLEEIDAFYLRLAQGIYNIQYVYDPEKIIIGGAISNREDLIEQIYKKLDILLESVMAAKVRPVIEQCQYKNDANLIGALYHYLQCQKAESVEA</sequence>
<dbReference type="EMBL" id="RZTZ01000003">
    <property type="protein sequence ID" value="RVT63615.1"/>
    <property type="molecule type" value="Genomic_DNA"/>
</dbReference>
<dbReference type="Proteomes" id="UP000288024">
    <property type="component" value="Unassembled WGS sequence"/>
</dbReference>
<evidence type="ECO:0000256" key="1">
    <source>
        <dbReference type="ARBA" id="ARBA00006479"/>
    </source>
</evidence>
<reference evidence="2 3" key="1">
    <citation type="submission" date="2019-01" db="EMBL/GenBank/DDBJ databases">
        <title>Bacillus sp. M5HDSG1-1, whole genome shotgun sequence.</title>
        <authorList>
            <person name="Tuo L."/>
        </authorList>
    </citation>
    <scope>NUCLEOTIDE SEQUENCE [LARGE SCALE GENOMIC DNA]</scope>
    <source>
        <strain evidence="2 3">M5HDSG1-1</strain>
    </source>
</reference>
<dbReference type="InterPro" id="IPR043129">
    <property type="entry name" value="ATPase_NBD"/>
</dbReference>
<dbReference type="SUPFAM" id="SSF53067">
    <property type="entry name" value="Actin-like ATPase domain"/>
    <property type="match status" value="1"/>
</dbReference>
<dbReference type="Gene3D" id="3.30.420.40">
    <property type="match status" value="2"/>
</dbReference>
<dbReference type="InterPro" id="IPR000600">
    <property type="entry name" value="ROK"/>
</dbReference>
<dbReference type="CDD" id="cd24152">
    <property type="entry name" value="ASKHA_NBD_ROK-like"/>
    <property type="match status" value="1"/>
</dbReference>
<proteinExistence type="inferred from homology"/>
<accession>A0A437KBX5</accession>
<comment type="caution">
    <text evidence="2">The sequence shown here is derived from an EMBL/GenBank/DDBJ whole genome shotgun (WGS) entry which is preliminary data.</text>
</comment>
<evidence type="ECO:0000313" key="2">
    <source>
        <dbReference type="EMBL" id="RVT63615.1"/>
    </source>
</evidence>
<evidence type="ECO:0000313" key="3">
    <source>
        <dbReference type="Proteomes" id="UP000288024"/>
    </source>
</evidence>
<comment type="similarity">
    <text evidence="1">Belongs to the ROK (NagC/XylR) family.</text>
</comment>
<dbReference type="PANTHER" id="PTHR18964">
    <property type="entry name" value="ROK (REPRESSOR, ORF, KINASE) FAMILY"/>
    <property type="match status" value="1"/>
</dbReference>
<organism evidence="2 3">
    <name type="scientific">Niallia taxi</name>
    <dbReference type="NCBI Taxonomy" id="2499688"/>
    <lineage>
        <taxon>Bacteria</taxon>
        <taxon>Bacillati</taxon>
        <taxon>Bacillota</taxon>
        <taxon>Bacilli</taxon>
        <taxon>Bacillales</taxon>
        <taxon>Bacillaceae</taxon>
        <taxon>Niallia</taxon>
    </lineage>
</organism>
<dbReference type="PANTHER" id="PTHR18964:SF170">
    <property type="entry name" value="SUGAR KINASE"/>
    <property type="match status" value="1"/>
</dbReference>
<keyword evidence="3" id="KW-1185">Reference proteome</keyword>
<gene>
    <name evidence="2" type="ORF">EM808_10115</name>
</gene>
<protein>
    <submittedName>
        <fullName evidence="2">ROK family protein</fullName>
    </submittedName>
</protein>